<dbReference type="AlphaFoldDB" id="A0A2P2N6R4"/>
<sequence length="44" mass="5287">MRVYQTPRIEQSQILALHIIVCLSWTKIDRVEIRMARNGAWKFD</sequence>
<organism evidence="1">
    <name type="scientific">Rhizophora mucronata</name>
    <name type="common">Asiatic mangrove</name>
    <dbReference type="NCBI Taxonomy" id="61149"/>
    <lineage>
        <taxon>Eukaryota</taxon>
        <taxon>Viridiplantae</taxon>
        <taxon>Streptophyta</taxon>
        <taxon>Embryophyta</taxon>
        <taxon>Tracheophyta</taxon>
        <taxon>Spermatophyta</taxon>
        <taxon>Magnoliopsida</taxon>
        <taxon>eudicotyledons</taxon>
        <taxon>Gunneridae</taxon>
        <taxon>Pentapetalae</taxon>
        <taxon>rosids</taxon>
        <taxon>fabids</taxon>
        <taxon>Malpighiales</taxon>
        <taxon>Rhizophoraceae</taxon>
        <taxon>Rhizophora</taxon>
    </lineage>
</organism>
<dbReference type="EMBL" id="GGEC01057646">
    <property type="protein sequence ID" value="MBX38130.1"/>
    <property type="molecule type" value="Transcribed_RNA"/>
</dbReference>
<name>A0A2P2N6R4_RHIMU</name>
<evidence type="ECO:0000313" key="1">
    <source>
        <dbReference type="EMBL" id="MBX38130.1"/>
    </source>
</evidence>
<reference evidence="1" key="1">
    <citation type="submission" date="2018-02" db="EMBL/GenBank/DDBJ databases">
        <title>Rhizophora mucronata_Transcriptome.</title>
        <authorList>
            <person name="Meera S.P."/>
            <person name="Sreeshan A."/>
            <person name="Augustine A."/>
        </authorList>
    </citation>
    <scope>NUCLEOTIDE SEQUENCE</scope>
    <source>
        <tissue evidence="1">Leaf</tissue>
    </source>
</reference>
<accession>A0A2P2N6R4</accession>
<protein>
    <submittedName>
        <fullName evidence="1">Uncharacterized protein</fullName>
    </submittedName>
</protein>
<proteinExistence type="predicted"/>